<proteinExistence type="predicted"/>
<dbReference type="AlphaFoldDB" id="A0A3Q2UKW5"/>
<dbReference type="SMART" id="SM00256">
    <property type="entry name" value="FBOX"/>
    <property type="match status" value="1"/>
</dbReference>
<keyword evidence="3" id="KW-1185">Reference proteome</keyword>
<evidence type="ECO:0000259" key="1">
    <source>
        <dbReference type="SMART" id="SM00256"/>
    </source>
</evidence>
<dbReference type="InterPro" id="IPR036047">
    <property type="entry name" value="F-box-like_dom_sf"/>
</dbReference>
<dbReference type="InterPro" id="IPR001810">
    <property type="entry name" value="F-box_dom"/>
</dbReference>
<dbReference type="GeneID" id="105919814"/>
<dbReference type="OrthoDB" id="61560at2759"/>
<dbReference type="PANTHER" id="PTHR20872">
    <property type="match status" value="1"/>
</dbReference>
<evidence type="ECO:0000313" key="2">
    <source>
        <dbReference type="Ensembl" id="ENSFHEP00000031720.1"/>
    </source>
</evidence>
<dbReference type="SUPFAM" id="SSF81383">
    <property type="entry name" value="F-box domain"/>
    <property type="match status" value="1"/>
</dbReference>
<evidence type="ECO:0000313" key="3">
    <source>
        <dbReference type="Proteomes" id="UP000265000"/>
    </source>
</evidence>
<dbReference type="Ensembl" id="ENSFHET00000024428.1">
    <property type="protein sequence ID" value="ENSFHEP00000031720.1"/>
    <property type="gene ID" value="ENSFHEG00000017789.1"/>
</dbReference>
<protein>
    <submittedName>
        <fullName evidence="2">F-box protein 39</fullName>
    </submittedName>
</protein>
<sequence>MENDDDRFCEEVCCSCYDWDEDTVHVHRRGTEKTGEWEMLPDVCLLHIFKYLSDVDRSKAALVCHHWHSIMRLPCLWRCRSFYFTGRLSKFKQSEYLAAVGYVDNLGVFLESLEVTVCPPRSIVLAQRLHATLCGLLNALVRVKAPLKSLSILRLELDRSSWGQGLRNVVVDKLIYFLMRGASRLTNISLNGIRIGAEPGLDLISAIIRSQRSLSPLCGLSSLDLRGFFSVTVPNDLNLRIPHILQQLQGLTHLGLSYSCLSDELLLALNQSSSARRSGYGGGGGNVLTRLSLYCTQNEPHQQALCGYSWAALVSSCPDLEVNLTVEQVINTQQLAGILLPEIPLVAYNMTAFYSVDENWRAKPLLRNLLPCYRRSLQNLMLDLSNHNESLDDELLELIDACECLVDLRVWAFLDVQTVGRLLHIRLTKKMSLNTIRVRIYTMMENIEEQEDQLKEILSPFCYPPELQFMAVVCPFI</sequence>
<dbReference type="FunFam" id="1.20.1280.50:FF:000005">
    <property type="entry name" value="F-box/LRR-repeat protein 3 isoform X1"/>
    <property type="match status" value="1"/>
</dbReference>
<organism evidence="2 3">
    <name type="scientific">Fundulus heteroclitus</name>
    <name type="common">Killifish</name>
    <name type="synonym">Mummichog</name>
    <dbReference type="NCBI Taxonomy" id="8078"/>
    <lineage>
        <taxon>Eukaryota</taxon>
        <taxon>Metazoa</taxon>
        <taxon>Chordata</taxon>
        <taxon>Craniata</taxon>
        <taxon>Vertebrata</taxon>
        <taxon>Euteleostomi</taxon>
        <taxon>Actinopterygii</taxon>
        <taxon>Neopterygii</taxon>
        <taxon>Teleostei</taxon>
        <taxon>Neoteleostei</taxon>
        <taxon>Acanthomorphata</taxon>
        <taxon>Ovalentaria</taxon>
        <taxon>Atherinomorphae</taxon>
        <taxon>Cyprinodontiformes</taxon>
        <taxon>Fundulidae</taxon>
        <taxon>Fundulus</taxon>
    </lineage>
</organism>
<dbReference type="Proteomes" id="UP000265000">
    <property type="component" value="Unplaced"/>
</dbReference>
<name>A0A3Q2UKW5_FUNHE</name>
<dbReference type="Gene3D" id="3.80.10.10">
    <property type="entry name" value="Ribonuclease Inhibitor"/>
    <property type="match status" value="1"/>
</dbReference>
<dbReference type="Pfam" id="PF12937">
    <property type="entry name" value="F-box-like"/>
    <property type="match status" value="1"/>
</dbReference>
<accession>A0A3Q2UKW5</accession>
<reference evidence="2" key="2">
    <citation type="submission" date="2025-09" db="UniProtKB">
        <authorList>
            <consortium name="Ensembl"/>
        </authorList>
    </citation>
    <scope>IDENTIFICATION</scope>
</reference>
<dbReference type="InterPro" id="IPR032675">
    <property type="entry name" value="LRR_dom_sf"/>
</dbReference>
<reference evidence="2" key="1">
    <citation type="submission" date="2025-08" db="UniProtKB">
        <authorList>
            <consortium name="Ensembl"/>
        </authorList>
    </citation>
    <scope>IDENTIFICATION</scope>
</reference>
<feature type="domain" description="F-box" evidence="1">
    <location>
        <begin position="40"/>
        <end position="80"/>
    </location>
</feature>
<dbReference type="GeneTree" id="ENSGT00510000048837"/>
<dbReference type="STRING" id="8078.ENSFHEP00000031720"/>
<dbReference type="Gene3D" id="1.20.1280.50">
    <property type="match status" value="1"/>
</dbReference>
<dbReference type="PANTHER" id="PTHR20872:SF1">
    <property type="entry name" value="F-BOX DOMAIN-CONTAINING PROTEIN"/>
    <property type="match status" value="1"/>
</dbReference>